<dbReference type="SMART" id="SM00382">
    <property type="entry name" value="AAA"/>
    <property type="match status" value="1"/>
</dbReference>
<dbReference type="PANTHER" id="PTHR24220">
    <property type="entry name" value="IMPORT ATP-BINDING PROTEIN"/>
    <property type="match status" value="1"/>
</dbReference>
<dbReference type="PROSITE" id="PS50893">
    <property type="entry name" value="ABC_TRANSPORTER_2"/>
    <property type="match status" value="1"/>
</dbReference>
<dbReference type="OrthoDB" id="9791546at2"/>
<keyword evidence="2" id="KW-0547">Nucleotide-binding</keyword>
<accession>A0A3Q8XAP9</accession>
<dbReference type="GO" id="GO:0022857">
    <property type="term" value="F:transmembrane transporter activity"/>
    <property type="evidence" value="ECO:0007669"/>
    <property type="project" value="TreeGrafter"/>
</dbReference>
<dbReference type="Pfam" id="PF00005">
    <property type="entry name" value="ABC_tran"/>
    <property type="match status" value="1"/>
</dbReference>
<keyword evidence="6" id="KW-1185">Reference proteome</keyword>
<evidence type="ECO:0000259" key="4">
    <source>
        <dbReference type="PROSITE" id="PS50893"/>
    </source>
</evidence>
<dbReference type="InterPro" id="IPR017911">
    <property type="entry name" value="MacB-like_ATP-bd"/>
</dbReference>
<dbReference type="InterPro" id="IPR003593">
    <property type="entry name" value="AAA+_ATPase"/>
</dbReference>
<proteinExistence type="predicted"/>
<organism evidence="5 6">
    <name type="scientific">Paenibacillus albus</name>
    <dbReference type="NCBI Taxonomy" id="2495582"/>
    <lineage>
        <taxon>Bacteria</taxon>
        <taxon>Bacillati</taxon>
        <taxon>Bacillota</taxon>
        <taxon>Bacilli</taxon>
        <taxon>Bacillales</taxon>
        <taxon>Paenibacillaceae</taxon>
        <taxon>Paenibacillus</taxon>
    </lineage>
</organism>
<dbReference type="SUPFAM" id="SSF52540">
    <property type="entry name" value="P-loop containing nucleoside triphosphate hydrolases"/>
    <property type="match status" value="1"/>
</dbReference>
<gene>
    <name evidence="5" type="ORF">EJC50_20525</name>
</gene>
<keyword evidence="1" id="KW-0813">Transport</keyword>
<keyword evidence="3 5" id="KW-0067">ATP-binding</keyword>
<dbReference type="EMBL" id="CP034437">
    <property type="protein sequence ID" value="AZN43819.1"/>
    <property type="molecule type" value="Genomic_DNA"/>
</dbReference>
<dbReference type="KEGG" id="palb:EJC50_20525"/>
<sequence>MPLDEGGLVLRGLEALRSPILDVRNVTRVFGRGETQVFALRGATLTVDTGSLIALKGRSGSGKTTLLNIMGALDAPNEGSIFYGDRDGSRMSEQQKNEMRKQEIGLIFQSFALVPYLSAFENVDLGLRIAGVQASDRRRLAEEALAFVGLTPRMHHRPQEMSGGEQQRTAIARAIAHKPKLILADEPTAELDSRMGKQIIEVFRELVGTLGVSVVLTTHDPHIMDLVDQVHVLEDGRIGSESIKRV</sequence>
<dbReference type="GO" id="GO:0098796">
    <property type="term" value="C:membrane protein complex"/>
    <property type="evidence" value="ECO:0007669"/>
    <property type="project" value="UniProtKB-ARBA"/>
</dbReference>
<dbReference type="GO" id="GO:0005886">
    <property type="term" value="C:plasma membrane"/>
    <property type="evidence" value="ECO:0007669"/>
    <property type="project" value="TreeGrafter"/>
</dbReference>
<protein>
    <submittedName>
        <fullName evidence="5">ABC transporter ATP-binding protein</fullName>
    </submittedName>
</protein>
<evidence type="ECO:0000313" key="6">
    <source>
        <dbReference type="Proteomes" id="UP000272528"/>
    </source>
</evidence>
<evidence type="ECO:0000256" key="1">
    <source>
        <dbReference type="ARBA" id="ARBA00022448"/>
    </source>
</evidence>
<dbReference type="CDD" id="cd03255">
    <property type="entry name" value="ABC_MJ0796_LolCDE_FtsE"/>
    <property type="match status" value="1"/>
</dbReference>
<dbReference type="Proteomes" id="UP000272528">
    <property type="component" value="Chromosome"/>
</dbReference>
<feature type="domain" description="ABC transporter" evidence="4">
    <location>
        <begin position="21"/>
        <end position="246"/>
    </location>
</feature>
<dbReference type="GO" id="GO:0005524">
    <property type="term" value="F:ATP binding"/>
    <property type="evidence" value="ECO:0007669"/>
    <property type="project" value="UniProtKB-KW"/>
</dbReference>
<dbReference type="InterPro" id="IPR015854">
    <property type="entry name" value="ABC_transpr_LolD-like"/>
</dbReference>
<evidence type="ECO:0000256" key="2">
    <source>
        <dbReference type="ARBA" id="ARBA00022741"/>
    </source>
</evidence>
<dbReference type="GO" id="GO:0016887">
    <property type="term" value="F:ATP hydrolysis activity"/>
    <property type="evidence" value="ECO:0007669"/>
    <property type="project" value="InterPro"/>
</dbReference>
<evidence type="ECO:0000313" key="5">
    <source>
        <dbReference type="EMBL" id="AZN43819.1"/>
    </source>
</evidence>
<dbReference type="AlphaFoldDB" id="A0A3Q8XAP9"/>
<dbReference type="RefSeq" id="WP_126020676.1">
    <property type="nucleotide sequence ID" value="NZ_CP034437.1"/>
</dbReference>
<dbReference type="FunFam" id="3.40.50.300:FF:000032">
    <property type="entry name" value="Export ABC transporter ATP-binding protein"/>
    <property type="match status" value="1"/>
</dbReference>
<name>A0A3Q8XAP9_9BACL</name>
<dbReference type="Gene3D" id="3.40.50.300">
    <property type="entry name" value="P-loop containing nucleotide triphosphate hydrolases"/>
    <property type="match status" value="1"/>
</dbReference>
<dbReference type="InterPro" id="IPR003439">
    <property type="entry name" value="ABC_transporter-like_ATP-bd"/>
</dbReference>
<reference evidence="6" key="1">
    <citation type="submission" date="2018-12" db="EMBL/GenBank/DDBJ databases">
        <title>Genome sequence of Peanibacillus sp.</title>
        <authorList>
            <person name="Subramani G."/>
            <person name="Srinivasan S."/>
            <person name="Kim M.K."/>
        </authorList>
    </citation>
    <scope>NUCLEOTIDE SEQUENCE [LARGE SCALE GENOMIC DNA]</scope>
    <source>
        <strain evidence="6">18JY67-1</strain>
    </source>
</reference>
<evidence type="ECO:0000256" key="3">
    <source>
        <dbReference type="ARBA" id="ARBA00022840"/>
    </source>
</evidence>
<dbReference type="InterPro" id="IPR027417">
    <property type="entry name" value="P-loop_NTPase"/>
</dbReference>